<dbReference type="InParanoid" id="K1PJJ5"/>
<dbReference type="InterPro" id="IPR019335">
    <property type="entry name" value="COG7"/>
</dbReference>
<accession>K1PJJ5</accession>
<evidence type="ECO:0000256" key="3">
    <source>
        <dbReference type="ARBA" id="ARBA00020984"/>
    </source>
</evidence>
<dbReference type="AlphaFoldDB" id="K1PJJ5"/>
<evidence type="ECO:0000313" key="9">
    <source>
        <dbReference type="EMBL" id="EKC24157.1"/>
    </source>
</evidence>
<evidence type="ECO:0000256" key="7">
    <source>
        <dbReference type="ARBA" id="ARBA00023136"/>
    </source>
</evidence>
<sequence length="774" mass="88672">MPMLAIFLDTYVIIRRGKLKMDYSKFLDDNFDAKEWVNTAFRSQKDPVAAKDQYATTLVMKLQMFIQEVNNIIEETSQQAVQNLPRVIRELDAVKQEAALLQDQMKMVKQDIQKVEHDTAKSMQTLLKLDAIKSRMTSAAEALREADNWTTLSSDVEEVFQSQDIKAITLKLKGMQNSLLMLVDTPDYADRCQHLETLKNRLEAVLSPQLVQAFTTQSLETAQTYTQIFTDIDRVPQLYKYYTRCHKVTLLGAWKNIIEANADDTLKEWLTEYYDLLLSTWHAEMKWCKQVFPDPLPIVCDLIKETLESLDPPLHSCINLYTQHRDTLTGLIELKQITERFARSMEQAVESNMIAENCSHVTSLDHLLLELYAPYRHHICTYQSLEEETLGKNLDSIKLDHEEIFETVQLLGSSVNKLFNFAKEANERCLNLTNGCGYLFMMDALKTYFSNYCKEFRRVLTNIKEKCRTSRRAGEEEDWTHFQHTLRIIQTCGDLIMHMDELDGNILSSMMQTIAHYTNPSSPVKEIGKLRFFGKVSVLEAHAALFLKNPHDIENLEGLVTKLGEGDLPSVLEDTKRELCKLSEDVHKFSFDIVFGTLRGYLADVSNMEIWTSKSAGGALTSDLPTFSLSPQEYITKVGQFLMTLPQHLEPFTMQDNPSVLVALKHGKLPYTDETELPEHVADLWLESIARGTMHLYCEQILKIQELSNHAVKQLITDIDYLCNVLDDLGLIASENLKNIDTLLKASAEEYLDVAESMPQRLSHAISNMRNIEL</sequence>
<organism evidence="9">
    <name type="scientific">Magallana gigas</name>
    <name type="common">Pacific oyster</name>
    <name type="synonym">Crassostrea gigas</name>
    <dbReference type="NCBI Taxonomy" id="29159"/>
    <lineage>
        <taxon>Eukaryota</taxon>
        <taxon>Metazoa</taxon>
        <taxon>Spiralia</taxon>
        <taxon>Lophotrochozoa</taxon>
        <taxon>Mollusca</taxon>
        <taxon>Bivalvia</taxon>
        <taxon>Autobranchia</taxon>
        <taxon>Pteriomorphia</taxon>
        <taxon>Ostreida</taxon>
        <taxon>Ostreoidea</taxon>
        <taxon>Ostreidae</taxon>
        <taxon>Magallana</taxon>
    </lineage>
</organism>
<name>K1PJJ5_MAGGI</name>
<comment type="subcellular location">
    <subcellularLocation>
        <location evidence="1">Golgi apparatus membrane</location>
        <topology evidence="1">Peripheral membrane protein</topology>
    </subcellularLocation>
</comment>
<dbReference type="PANTHER" id="PTHR21443:SF0">
    <property type="entry name" value="CONSERVED OLIGOMERIC GOLGI COMPLEX SUBUNIT 7"/>
    <property type="match status" value="1"/>
</dbReference>
<dbReference type="FunCoup" id="K1PJJ5">
    <property type="interactions" value="687"/>
</dbReference>
<evidence type="ECO:0000256" key="4">
    <source>
        <dbReference type="ARBA" id="ARBA00022448"/>
    </source>
</evidence>
<protein>
    <recommendedName>
        <fullName evidence="3">Conserved oligomeric Golgi complex subunit 7</fullName>
    </recommendedName>
    <alternativeName>
        <fullName evidence="8">Component of oligomeric Golgi complex 7</fullName>
    </alternativeName>
</protein>
<keyword evidence="4" id="KW-0813">Transport</keyword>
<evidence type="ECO:0000256" key="6">
    <source>
        <dbReference type="ARBA" id="ARBA00023034"/>
    </source>
</evidence>
<dbReference type="HOGENOM" id="CLU_006044_2_0_1"/>
<dbReference type="PANTHER" id="PTHR21443">
    <property type="entry name" value="CONSERVED OLIGOMERIC GOLGI COMPLEX COMPONENT 7"/>
    <property type="match status" value="1"/>
</dbReference>
<evidence type="ECO:0000256" key="5">
    <source>
        <dbReference type="ARBA" id="ARBA00022927"/>
    </source>
</evidence>
<dbReference type="GO" id="GO:0000139">
    <property type="term" value="C:Golgi membrane"/>
    <property type="evidence" value="ECO:0007669"/>
    <property type="project" value="UniProtKB-SubCell"/>
</dbReference>
<evidence type="ECO:0000256" key="2">
    <source>
        <dbReference type="ARBA" id="ARBA00005831"/>
    </source>
</evidence>
<comment type="similarity">
    <text evidence="2">Belongs to the COG7 family.</text>
</comment>
<reference evidence="9" key="1">
    <citation type="journal article" date="2012" name="Nature">
        <title>The oyster genome reveals stress adaptation and complexity of shell formation.</title>
        <authorList>
            <person name="Zhang G."/>
            <person name="Fang X."/>
            <person name="Guo X."/>
            <person name="Li L."/>
            <person name="Luo R."/>
            <person name="Xu F."/>
            <person name="Yang P."/>
            <person name="Zhang L."/>
            <person name="Wang X."/>
            <person name="Qi H."/>
            <person name="Xiong Z."/>
            <person name="Que H."/>
            <person name="Xie Y."/>
            <person name="Holland P.W."/>
            <person name="Paps J."/>
            <person name="Zhu Y."/>
            <person name="Wu F."/>
            <person name="Chen Y."/>
            <person name="Wang J."/>
            <person name="Peng C."/>
            <person name="Meng J."/>
            <person name="Yang L."/>
            <person name="Liu J."/>
            <person name="Wen B."/>
            <person name="Zhang N."/>
            <person name="Huang Z."/>
            <person name="Zhu Q."/>
            <person name="Feng Y."/>
            <person name="Mount A."/>
            <person name="Hedgecock D."/>
            <person name="Xu Z."/>
            <person name="Liu Y."/>
            <person name="Domazet-Loso T."/>
            <person name="Du Y."/>
            <person name="Sun X."/>
            <person name="Zhang S."/>
            <person name="Liu B."/>
            <person name="Cheng P."/>
            <person name="Jiang X."/>
            <person name="Li J."/>
            <person name="Fan D."/>
            <person name="Wang W."/>
            <person name="Fu W."/>
            <person name="Wang T."/>
            <person name="Wang B."/>
            <person name="Zhang J."/>
            <person name="Peng Z."/>
            <person name="Li Y."/>
            <person name="Li N."/>
            <person name="Wang J."/>
            <person name="Chen M."/>
            <person name="He Y."/>
            <person name="Tan F."/>
            <person name="Song X."/>
            <person name="Zheng Q."/>
            <person name="Huang R."/>
            <person name="Yang H."/>
            <person name="Du X."/>
            <person name="Chen L."/>
            <person name="Yang M."/>
            <person name="Gaffney P.M."/>
            <person name="Wang S."/>
            <person name="Luo L."/>
            <person name="She Z."/>
            <person name="Ming Y."/>
            <person name="Huang W."/>
            <person name="Zhang S."/>
            <person name="Huang B."/>
            <person name="Zhang Y."/>
            <person name="Qu T."/>
            <person name="Ni P."/>
            <person name="Miao G."/>
            <person name="Wang J."/>
            <person name="Wang Q."/>
            <person name="Steinberg C.E."/>
            <person name="Wang H."/>
            <person name="Li N."/>
            <person name="Qian L."/>
            <person name="Zhang G."/>
            <person name="Li Y."/>
            <person name="Yang H."/>
            <person name="Liu X."/>
            <person name="Wang J."/>
            <person name="Yin Y."/>
            <person name="Wang J."/>
        </authorList>
    </citation>
    <scope>NUCLEOTIDE SEQUENCE [LARGE SCALE GENOMIC DNA]</scope>
    <source>
        <strain evidence="9">05x7-T-G4-1.051#20</strain>
    </source>
</reference>
<dbReference type="GO" id="GO:0006890">
    <property type="term" value="P:retrograde vesicle-mediated transport, Golgi to endoplasmic reticulum"/>
    <property type="evidence" value="ECO:0007669"/>
    <property type="project" value="TreeGrafter"/>
</dbReference>
<keyword evidence="5" id="KW-0653">Protein transport</keyword>
<dbReference type="GO" id="GO:0007030">
    <property type="term" value="P:Golgi organization"/>
    <property type="evidence" value="ECO:0007669"/>
    <property type="project" value="TreeGrafter"/>
</dbReference>
<dbReference type="GO" id="GO:0006886">
    <property type="term" value="P:intracellular protein transport"/>
    <property type="evidence" value="ECO:0007669"/>
    <property type="project" value="InterPro"/>
</dbReference>
<proteinExistence type="inferred from homology"/>
<evidence type="ECO:0000256" key="1">
    <source>
        <dbReference type="ARBA" id="ARBA00004395"/>
    </source>
</evidence>
<dbReference type="GO" id="GO:0017119">
    <property type="term" value="C:Golgi transport complex"/>
    <property type="evidence" value="ECO:0007669"/>
    <property type="project" value="InterPro"/>
</dbReference>
<dbReference type="Pfam" id="PF10191">
    <property type="entry name" value="COG7"/>
    <property type="match status" value="1"/>
</dbReference>
<keyword evidence="6" id="KW-0333">Golgi apparatus</keyword>
<evidence type="ECO:0000256" key="8">
    <source>
        <dbReference type="ARBA" id="ARBA00031345"/>
    </source>
</evidence>
<gene>
    <name evidence="9" type="ORF">CGI_10018490</name>
</gene>
<dbReference type="EMBL" id="JH816675">
    <property type="protein sequence ID" value="EKC24157.1"/>
    <property type="molecule type" value="Genomic_DNA"/>
</dbReference>
<keyword evidence="7" id="KW-0472">Membrane</keyword>